<dbReference type="InterPro" id="IPR051840">
    <property type="entry name" value="NifX/NifY_domain"/>
</dbReference>
<dbReference type="STRING" id="338966.Ppro_3488"/>
<dbReference type="EMBL" id="CP000482">
    <property type="protein sequence ID" value="ABL01081.1"/>
    <property type="molecule type" value="Genomic_DNA"/>
</dbReference>
<dbReference type="Proteomes" id="UP000006732">
    <property type="component" value="Chromosome"/>
</dbReference>
<dbReference type="PANTHER" id="PTHR33937:SF1">
    <property type="entry name" value="IRON-MOLIBDENUM COFACTOR PROCESSING PROTEIN"/>
    <property type="match status" value="1"/>
</dbReference>
<evidence type="ECO:0000259" key="1">
    <source>
        <dbReference type="Pfam" id="PF02579"/>
    </source>
</evidence>
<dbReference type="KEGG" id="ppd:Ppro_3488"/>
<dbReference type="eggNOG" id="COG1433">
    <property type="taxonomic scope" value="Bacteria"/>
</dbReference>
<dbReference type="Gene3D" id="3.30.420.130">
    <property type="entry name" value="Dinitrogenase iron-molybdenum cofactor biosynthesis domain"/>
    <property type="match status" value="1"/>
</dbReference>
<proteinExistence type="predicted"/>
<accession>A1AUR0</accession>
<organism evidence="2 3">
    <name type="scientific">Pelobacter propionicus (strain DSM 2379 / NBRC 103807 / OttBd1)</name>
    <dbReference type="NCBI Taxonomy" id="338966"/>
    <lineage>
        <taxon>Bacteria</taxon>
        <taxon>Pseudomonadati</taxon>
        <taxon>Thermodesulfobacteriota</taxon>
        <taxon>Desulfuromonadia</taxon>
        <taxon>Desulfuromonadales</taxon>
        <taxon>Desulfuromonadaceae</taxon>
        <taxon>Pelobacter</taxon>
    </lineage>
</organism>
<gene>
    <name evidence="2" type="ordered locus">Ppro_3488</name>
</gene>
<feature type="domain" description="Dinitrogenase iron-molybdenum cofactor biosynthesis" evidence="1">
    <location>
        <begin position="9"/>
        <end position="105"/>
    </location>
</feature>
<dbReference type="Pfam" id="PF02579">
    <property type="entry name" value="Nitro_FeMo-Co"/>
    <property type="match status" value="1"/>
</dbReference>
<dbReference type="InterPro" id="IPR003731">
    <property type="entry name" value="Di-Nase_FeMo-co_biosynth"/>
</dbReference>
<protein>
    <submittedName>
        <fullName evidence="2">Dinitrogenase iron-molybdenum cofactor biosynthesis</fullName>
    </submittedName>
</protein>
<evidence type="ECO:0000313" key="3">
    <source>
        <dbReference type="Proteomes" id="UP000006732"/>
    </source>
</evidence>
<sequence length="109" mass="12206">MLIAVASKDGKEINQHFGHAERFLIYEVEGEGVTLVDEKRVERYCSFDPQNPLRSHVLRGIAEALDGCRAVVTAQMGEHPRQELEHLGIEPYVITGPIKATLQDLARIL</sequence>
<name>A1AUR0_PELPD</name>
<evidence type="ECO:0000313" key="2">
    <source>
        <dbReference type="EMBL" id="ABL01081.1"/>
    </source>
</evidence>
<dbReference type="HOGENOM" id="CLU_104194_3_2_7"/>
<dbReference type="CDD" id="cd00852">
    <property type="entry name" value="NifB"/>
    <property type="match status" value="1"/>
</dbReference>
<reference evidence="2 3" key="1">
    <citation type="submission" date="2006-10" db="EMBL/GenBank/DDBJ databases">
        <title>Complete sequence of chromosome of Pelobacter propionicus DSM 2379.</title>
        <authorList>
            <consortium name="US DOE Joint Genome Institute"/>
            <person name="Copeland A."/>
            <person name="Lucas S."/>
            <person name="Lapidus A."/>
            <person name="Barry K."/>
            <person name="Detter J.C."/>
            <person name="Glavina del Rio T."/>
            <person name="Hammon N."/>
            <person name="Israni S."/>
            <person name="Dalin E."/>
            <person name="Tice H."/>
            <person name="Pitluck S."/>
            <person name="Saunders E."/>
            <person name="Brettin T."/>
            <person name="Bruce D."/>
            <person name="Han C."/>
            <person name="Tapia R."/>
            <person name="Schmutz J."/>
            <person name="Larimer F."/>
            <person name="Land M."/>
            <person name="Hauser L."/>
            <person name="Kyrpides N."/>
            <person name="Kim E."/>
            <person name="Lovley D."/>
            <person name="Richardson P."/>
        </authorList>
    </citation>
    <scope>NUCLEOTIDE SEQUENCE [LARGE SCALE GENOMIC DNA]</scope>
    <source>
        <strain evidence="3">DSM 2379 / NBRC 103807 / OttBd1</strain>
    </source>
</reference>
<dbReference type="SUPFAM" id="SSF53146">
    <property type="entry name" value="Nitrogenase accessory factor-like"/>
    <property type="match status" value="1"/>
</dbReference>
<dbReference type="InterPro" id="IPR034165">
    <property type="entry name" value="NifB_C"/>
</dbReference>
<dbReference type="InterPro" id="IPR036105">
    <property type="entry name" value="DiNase_FeMo-co_biosyn_sf"/>
</dbReference>
<dbReference type="OrthoDB" id="280278at2"/>
<dbReference type="RefSeq" id="WP_011737296.1">
    <property type="nucleotide sequence ID" value="NC_008609.1"/>
</dbReference>
<dbReference type="AlphaFoldDB" id="A1AUR0"/>
<dbReference type="PANTHER" id="PTHR33937">
    <property type="entry name" value="IRON-MOLYBDENUM PROTEIN-RELATED-RELATED"/>
    <property type="match status" value="1"/>
</dbReference>
<keyword evidence="3" id="KW-1185">Reference proteome</keyword>